<name>A0ABU1YK15_ROSSA</name>
<evidence type="ECO:0000313" key="4">
    <source>
        <dbReference type="Proteomes" id="UP001180453"/>
    </source>
</evidence>
<evidence type="ECO:0000256" key="1">
    <source>
        <dbReference type="SAM" id="MobiDB-lite"/>
    </source>
</evidence>
<reference evidence="3 4" key="1">
    <citation type="submission" date="2023-07" db="EMBL/GenBank/DDBJ databases">
        <title>Sorghum-associated microbial communities from plants grown in Nebraska, USA.</title>
        <authorList>
            <person name="Schachtman D."/>
        </authorList>
    </citation>
    <scope>NUCLEOTIDE SEQUENCE [LARGE SCALE GENOMIC DNA]</scope>
    <source>
        <strain evidence="3 4">BE314</strain>
    </source>
</reference>
<comment type="caution">
    <text evidence="3">The sequence shown here is derived from an EMBL/GenBank/DDBJ whole genome shotgun (WGS) entry which is preliminary data.</text>
</comment>
<dbReference type="RefSeq" id="WP_310263384.1">
    <property type="nucleotide sequence ID" value="NZ_JAVDXU010000001.1"/>
</dbReference>
<feature type="chain" id="PRO_5045095834" evidence="2">
    <location>
        <begin position="26"/>
        <end position="89"/>
    </location>
</feature>
<feature type="compositionally biased region" description="Pro residues" evidence="1">
    <location>
        <begin position="31"/>
        <end position="41"/>
    </location>
</feature>
<accession>A0ABU1YK15</accession>
<organism evidence="3 4">
    <name type="scientific">Roseateles saccharophilus</name>
    <name type="common">Pseudomonas saccharophila</name>
    <dbReference type="NCBI Taxonomy" id="304"/>
    <lineage>
        <taxon>Bacteria</taxon>
        <taxon>Pseudomonadati</taxon>
        <taxon>Pseudomonadota</taxon>
        <taxon>Betaproteobacteria</taxon>
        <taxon>Burkholderiales</taxon>
        <taxon>Sphaerotilaceae</taxon>
        <taxon>Roseateles</taxon>
    </lineage>
</organism>
<feature type="signal peptide" evidence="2">
    <location>
        <begin position="1"/>
        <end position="25"/>
    </location>
</feature>
<keyword evidence="2" id="KW-0732">Signal</keyword>
<dbReference type="EMBL" id="JAVDXU010000001">
    <property type="protein sequence ID" value="MDR7269068.1"/>
    <property type="molecule type" value="Genomic_DNA"/>
</dbReference>
<dbReference type="PROSITE" id="PS51257">
    <property type="entry name" value="PROKAR_LIPOPROTEIN"/>
    <property type="match status" value="1"/>
</dbReference>
<sequence length="89" mass="8944">MLTRQNALVATAAALLLAACGGSDSDTEIIAPPPPPPPAPTAVPDSAVASSTALVSYLKAQKTDDETTEALTLPTVAVSVSETEEPQSL</sequence>
<feature type="region of interest" description="Disordered" evidence="1">
    <location>
        <begin position="23"/>
        <end position="45"/>
    </location>
</feature>
<keyword evidence="4" id="KW-1185">Reference proteome</keyword>
<evidence type="ECO:0000313" key="3">
    <source>
        <dbReference type="EMBL" id="MDR7269068.1"/>
    </source>
</evidence>
<proteinExistence type="predicted"/>
<protein>
    <submittedName>
        <fullName evidence="3">Uncharacterized protein</fullName>
    </submittedName>
</protein>
<evidence type="ECO:0000256" key="2">
    <source>
        <dbReference type="SAM" id="SignalP"/>
    </source>
</evidence>
<dbReference type="Proteomes" id="UP001180453">
    <property type="component" value="Unassembled WGS sequence"/>
</dbReference>
<gene>
    <name evidence="3" type="ORF">J2X20_001697</name>
</gene>